<feature type="domain" description="Protein CR006 P-loop" evidence="2">
    <location>
        <begin position="10"/>
        <end position="708"/>
    </location>
</feature>
<dbReference type="InParanoid" id="F5YCY6"/>
<proteinExistence type="predicted"/>
<reference evidence="3 4" key="2">
    <citation type="journal article" date="2011" name="ISME J.">
        <title>RNA-seq reveals cooperative metabolic interactions between two termite-gut spirochete species in co-culture.</title>
        <authorList>
            <person name="Rosenthal A.Z."/>
            <person name="Matson E.G."/>
            <person name="Eldar A."/>
            <person name="Leadbetter J.R."/>
        </authorList>
    </citation>
    <scope>NUCLEOTIDE SEQUENCE [LARGE SCALE GENOMIC DNA]</scope>
    <source>
        <strain evidence="4">ATCC BAA-888 / DSM 13862 / ZAS-9</strain>
    </source>
</reference>
<dbReference type="Pfam" id="PF13166">
    <property type="entry name" value="AAA_13"/>
    <property type="match status" value="1"/>
</dbReference>
<name>F5YCY6_LEAAZ</name>
<dbReference type="STRING" id="545695.TREAZ_0386"/>
<dbReference type="EMBL" id="CP001841">
    <property type="protein sequence ID" value="AEF82710.1"/>
    <property type="molecule type" value="Genomic_DNA"/>
</dbReference>
<evidence type="ECO:0000256" key="1">
    <source>
        <dbReference type="SAM" id="Coils"/>
    </source>
</evidence>
<dbReference type="InterPro" id="IPR027417">
    <property type="entry name" value="P-loop_NTPase"/>
</dbReference>
<keyword evidence="1" id="KW-0175">Coiled coil</keyword>
<dbReference type="InterPro" id="IPR026866">
    <property type="entry name" value="CR006_AAA"/>
</dbReference>
<dbReference type="OrthoDB" id="306339at2"/>
<dbReference type="HOGENOM" id="CLU_020729_1_0_12"/>
<dbReference type="eggNOG" id="COG4694">
    <property type="taxonomic scope" value="Bacteria"/>
</dbReference>
<feature type="coiled-coil region" evidence="1">
    <location>
        <begin position="366"/>
        <end position="393"/>
    </location>
</feature>
<evidence type="ECO:0000313" key="3">
    <source>
        <dbReference type="EMBL" id="AEF82710.1"/>
    </source>
</evidence>
<dbReference type="KEGG" id="taz:TREAZ_0386"/>
<protein>
    <recommendedName>
        <fullName evidence="2">Protein CR006 P-loop domain-containing protein</fullName>
    </recommendedName>
</protein>
<accession>F5YCY6</accession>
<dbReference type="Proteomes" id="UP000009222">
    <property type="component" value="Chromosome"/>
</dbReference>
<dbReference type="PANTHER" id="PTHR32114:SF2">
    <property type="entry name" value="ABC TRANSPORTER ABCH.3"/>
    <property type="match status" value="1"/>
</dbReference>
<reference evidence="4" key="1">
    <citation type="submission" date="2009-12" db="EMBL/GenBank/DDBJ databases">
        <title>Complete sequence of Treponema azotonutricium strain ZAS-9.</title>
        <authorList>
            <person name="Tetu S.G."/>
            <person name="Matson E."/>
            <person name="Ren Q."/>
            <person name="Seshadri R."/>
            <person name="Elbourne L."/>
            <person name="Hassan K.A."/>
            <person name="Durkin A."/>
            <person name="Radune D."/>
            <person name="Mohamoud Y."/>
            <person name="Shay R."/>
            <person name="Jin S."/>
            <person name="Zhang X."/>
            <person name="Lucey K."/>
            <person name="Ballor N.R."/>
            <person name="Ottesen E."/>
            <person name="Rosenthal R."/>
            <person name="Allen A."/>
            <person name="Leadbetter J.R."/>
            <person name="Paulsen I.T."/>
        </authorList>
    </citation>
    <scope>NUCLEOTIDE SEQUENCE [LARGE SCALE GENOMIC DNA]</scope>
    <source>
        <strain evidence="4">ATCC BAA-888 / DSM 13862 / ZAS-9</strain>
    </source>
</reference>
<dbReference type="SUPFAM" id="SSF52540">
    <property type="entry name" value="P-loop containing nucleoside triphosphate hydrolases"/>
    <property type="match status" value="1"/>
</dbReference>
<evidence type="ECO:0000313" key="4">
    <source>
        <dbReference type="Proteomes" id="UP000009222"/>
    </source>
</evidence>
<organism evidence="3 4">
    <name type="scientific">Leadbettera azotonutricia (strain ATCC BAA-888 / DSM 13862 / ZAS-9)</name>
    <name type="common">Treponema azotonutricium</name>
    <dbReference type="NCBI Taxonomy" id="545695"/>
    <lineage>
        <taxon>Bacteria</taxon>
        <taxon>Pseudomonadati</taxon>
        <taxon>Spirochaetota</taxon>
        <taxon>Spirochaetia</taxon>
        <taxon>Spirochaetales</taxon>
        <taxon>Breznakiellaceae</taxon>
        <taxon>Leadbettera</taxon>
    </lineage>
</organism>
<dbReference type="Gene3D" id="3.40.50.300">
    <property type="entry name" value="P-loop containing nucleotide triphosphate hydrolases"/>
    <property type="match status" value="2"/>
</dbReference>
<sequence length="722" mass="83792">MITKITMNNVACYKDSTALITNKKVNLIYGLNGTGKSTLSNYLYDRNDPNYEYCAIEGLANEDILVYNQRFISEYFYESDTLKGIFTLSKENKVAEETILKTEKEIHNLDDEQKNQNNILEETNLEISRKKQEAENTVWNIKQKYTGGDRVLEYCLTGLQGKKESLFTHILQVSKPVSQPIMTIAKLKEDVESLKGNAAQKYNELPLINFDGTEIETNSIFQKSIVGNENSTISELITKLGNSDWVKAGLDYLPSEIGDKTIPCPFCQETTVNSILANKIKNYFDGTYTLDIEEIKRLSSIYTNSMNAIPSEEIFISNPFIIGKKDDFENRYKSVLQCVSQNKRAIEDKIKSPSQKIFFIDSTTVVNDFNDLIKNVNKEITEHNARLDNKESSLNKIKIIFWEIMRWEYDQTISNFLNEKSQSEIKVGKIKEKLSTISTELSKKKQYITEQQKKTVNIDEAVRVISDELIDLGIDSFKIEKHTDVLYKITRINEKGDTFKTLSEGEKMIISFLYFIELCKGKKSASDTNTGKIIVIDDPISSLSHIYVFNIGLLIKNNFTNPKSQYDQVIILTHSLYFFYELTFTKQEDRKQYMALYRLIKTSNGAEIKSMHYHEIQNDYHSYWDVIKDINYSPALIANCMRNIIEYFFNFIEKMELANVFQKQSLQDVKYQAFYRYINKESHSLGENIFDIKEFDYNTFKDAFRLVFVESGYEGHYNKMMQ</sequence>
<keyword evidence="4" id="KW-1185">Reference proteome</keyword>
<feature type="coiled-coil region" evidence="1">
    <location>
        <begin position="92"/>
        <end position="137"/>
    </location>
</feature>
<dbReference type="AlphaFoldDB" id="F5YCY6"/>
<evidence type="ECO:0000259" key="2">
    <source>
        <dbReference type="Pfam" id="PF13166"/>
    </source>
</evidence>
<dbReference type="PANTHER" id="PTHR32114">
    <property type="entry name" value="ABC TRANSPORTER ABCH.3"/>
    <property type="match status" value="1"/>
</dbReference>
<gene>
    <name evidence="3" type="ordered locus">TREAZ_0386</name>
</gene>